<evidence type="ECO:0000313" key="1">
    <source>
        <dbReference type="EMBL" id="KAI8001767.1"/>
    </source>
</evidence>
<keyword evidence="2" id="KW-1185">Reference proteome</keyword>
<proteinExistence type="predicted"/>
<reference evidence="1 2" key="1">
    <citation type="journal article" date="2022" name="Plant J.">
        <title>Chromosome-level genome of Camellia lanceoleosa provides a valuable resource for understanding genome evolution and self-incompatibility.</title>
        <authorList>
            <person name="Gong W."/>
            <person name="Xiao S."/>
            <person name="Wang L."/>
            <person name="Liao Z."/>
            <person name="Chang Y."/>
            <person name="Mo W."/>
            <person name="Hu G."/>
            <person name="Li W."/>
            <person name="Zhao G."/>
            <person name="Zhu H."/>
            <person name="Hu X."/>
            <person name="Ji K."/>
            <person name="Xiang X."/>
            <person name="Song Q."/>
            <person name="Yuan D."/>
            <person name="Jin S."/>
            <person name="Zhang L."/>
        </authorList>
    </citation>
    <scope>NUCLEOTIDE SEQUENCE [LARGE SCALE GENOMIC DNA]</scope>
    <source>
        <strain evidence="1">SQ_2022a</strain>
    </source>
</reference>
<protein>
    <submittedName>
        <fullName evidence="1">Uncharacterized protein</fullName>
    </submittedName>
</protein>
<sequence>MAAPKWAYLAFILLLSFQQFTARRTPPKAPLADNPALADNPTHYILERPPPPSSADLAHTVPPLGDDDPPTPPPSPSVDHTHNVSDGIVPLGDGGGGLPSIGVGSGRGEGWGSGGGEGWGRGGGTGCNGGGEGWGIGSGSGGSGSSGGWGKGGGTGGNGAGEGYGRGSGLGDSGSGGGWGKGGGTGGSGSGSGEGWGSGHGNGGGTGSGGGWGGGGGSGGNIPSYGTPPFIPGMPPPFGDPFHCTPMSCLAGNTKACEQGFSLHFYPPMLAGKNHGNNGKDGMAPESG</sequence>
<dbReference type="EMBL" id="CM045765">
    <property type="protein sequence ID" value="KAI8001767.1"/>
    <property type="molecule type" value="Genomic_DNA"/>
</dbReference>
<accession>A0ACC0GMT3</accession>
<comment type="caution">
    <text evidence="1">The sequence shown here is derived from an EMBL/GenBank/DDBJ whole genome shotgun (WGS) entry which is preliminary data.</text>
</comment>
<dbReference type="Proteomes" id="UP001060215">
    <property type="component" value="Chromosome 8"/>
</dbReference>
<gene>
    <name evidence="1" type="ORF">LOK49_LG09G00674</name>
</gene>
<organism evidence="1 2">
    <name type="scientific">Camellia lanceoleosa</name>
    <dbReference type="NCBI Taxonomy" id="1840588"/>
    <lineage>
        <taxon>Eukaryota</taxon>
        <taxon>Viridiplantae</taxon>
        <taxon>Streptophyta</taxon>
        <taxon>Embryophyta</taxon>
        <taxon>Tracheophyta</taxon>
        <taxon>Spermatophyta</taxon>
        <taxon>Magnoliopsida</taxon>
        <taxon>eudicotyledons</taxon>
        <taxon>Gunneridae</taxon>
        <taxon>Pentapetalae</taxon>
        <taxon>asterids</taxon>
        <taxon>Ericales</taxon>
        <taxon>Theaceae</taxon>
        <taxon>Camellia</taxon>
    </lineage>
</organism>
<evidence type="ECO:0000313" key="2">
    <source>
        <dbReference type="Proteomes" id="UP001060215"/>
    </source>
</evidence>
<name>A0ACC0GMT3_9ERIC</name>